<dbReference type="InterPro" id="IPR029068">
    <property type="entry name" value="Glyas_Bleomycin-R_OHBP_Dase"/>
</dbReference>
<name>A0AB34C6E9_9PSED</name>
<evidence type="ECO:0000313" key="3">
    <source>
        <dbReference type="Proteomes" id="UP000323924"/>
    </source>
</evidence>
<accession>A0AB34C6E9</accession>
<evidence type="ECO:0000313" key="2">
    <source>
        <dbReference type="EMBL" id="KAA5842468.1"/>
    </source>
</evidence>
<sequence length="331" mass="38198">MGAQIMIIKNFDDQHEVSGLNLKSHLRAGTIVTLDIDRARRFYEDFLGFECVRYAKDRLLIRDQYAKYAMDSGSNDFFVIDVRKVEKILHPQRLLHHWGVDVSSVSEVDRIHIEAKANKERYGLSKVYPVSEVHGSHSFYLTDKDNNWWEIEFRLDDMENEDFFARGNINTESWNTEFHRAPKKNVSASVVNSVVGIGHLTHGTCEQLNLKKGREFLQRVLGLRCVHHVEPAQMIAGRGGFGVFAIELPKVNPQSEENRWIITFENSEDIYRIHVEAKKAKANSEIEYVGAVIQENGWISTTIQDGDGNWWEISDRAESYYREMFARGDVS</sequence>
<protein>
    <submittedName>
        <fullName evidence="2">VOC family protein</fullName>
    </submittedName>
</protein>
<proteinExistence type="predicted"/>
<dbReference type="InterPro" id="IPR004360">
    <property type="entry name" value="Glyas_Fos-R_dOase_dom"/>
</dbReference>
<organism evidence="2 3">
    <name type="scientific">Pseudomonas chlororaphis</name>
    <dbReference type="NCBI Taxonomy" id="587753"/>
    <lineage>
        <taxon>Bacteria</taxon>
        <taxon>Pseudomonadati</taxon>
        <taxon>Pseudomonadota</taxon>
        <taxon>Gammaproteobacteria</taxon>
        <taxon>Pseudomonadales</taxon>
        <taxon>Pseudomonadaceae</taxon>
        <taxon>Pseudomonas</taxon>
    </lineage>
</organism>
<gene>
    <name evidence="2" type="ORF">F2A38_12455</name>
</gene>
<dbReference type="Proteomes" id="UP000323924">
    <property type="component" value="Unassembled WGS sequence"/>
</dbReference>
<feature type="domain" description="VOC" evidence="1">
    <location>
        <begin position="196"/>
        <end position="316"/>
    </location>
</feature>
<dbReference type="AlphaFoldDB" id="A0AB34C6E9"/>
<dbReference type="CDD" id="cd06587">
    <property type="entry name" value="VOC"/>
    <property type="match status" value="2"/>
</dbReference>
<dbReference type="InterPro" id="IPR037523">
    <property type="entry name" value="VOC_core"/>
</dbReference>
<dbReference type="EMBL" id="VWPC01000010">
    <property type="protein sequence ID" value="KAA5842468.1"/>
    <property type="molecule type" value="Genomic_DNA"/>
</dbReference>
<reference evidence="2 3" key="1">
    <citation type="submission" date="2019-09" db="EMBL/GenBank/DDBJ databases">
        <authorList>
            <person name="Vacheron J."/>
            <person name="Dubost A."/>
            <person name="Prigent-Combaret C."/>
            <person name="Muller D."/>
        </authorList>
    </citation>
    <scope>NUCLEOTIDE SEQUENCE [LARGE SCALE GENOMIC DNA]</scope>
    <source>
        <strain evidence="2 3">JV497</strain>
    </source>
</reference>
<dbReference type="Gene3D" id="3.10.180.10">
    <property type="entry name" value="2,3-Dihydroxybiphenyl 1,2-Dioxygenase, domain 1"/>
    <property type="match status" value="2"/>
</dbReference>
<dbReference type="SUPFAM" id="SSF54593">
    <property type="entry name" value="Glyoxalase/Bleomycin resistance protein/Dihydroxybiphenyl dioxygenase"/>
    <property type="match status" value="2"/>
</dbReference>
<dbReference type="PROSITE" id="PS51819">
    <property type="entry name" value="VOC"/>
    <property type="match status" value="1"/>
</dbReference>
<dbReference type="Pfam" id="PF00903">
    <property type="entry name" value="Glyoxalase"/>
    <property type="match status" value="1"/>
</dbReference>
<evidence type="ECO:0000259" key="1">
    <source>
        <dbReference type="PROSITE" id="PS51819"/>
    </source>
</evidence>
<comment type="caution">
    <text evidence="2">The sequence shown here is derived from an EMBL/GenBank/DDBJ whole genome shotgun (WGS) entry which is preliminary data.</text>
</comment>